<gene>
    <name evidence="4" type="ORF">WG66_19735</name>
</gene>
<dbReference type="Gene3D" id="2.60.120.260">
    <property type="entry name" value="Galactose-binding domain-like"/>
    <property type="match status" value="1"/>
</dbReference>
<dbReference type="SUPFAM" id="SSF81296">
    <property type="entry name" value="E set domains"/>
    <property type="match status" value="1"/>
</dbReference>
<dbReference type="PANTHER" id="PTHR32208:SF96">
    <property type="entry name" value="GLYOXAL OXIDASE"/>
    <property type="match status" value="1"/>
</dbReference>
<sequence length="762" mass="83101">MSHRNSQLRRHRPDLSLTLNIGTMSSICSLPRNSLIHLFILFVVEVAFAAESAWNGHTTPQSVKPAPFSPYYAALGTKSIDSDSPLIHYSGAWYKSYGPRYVAKSKRATYEPDATVSFAFTGSRIECYGSRGNRHGPADVFINGSLVDSINTWDSSATERTGQVIYVANGLPKGRHVIKLVNRSTIQKFSLLDIDAFVISPHPRAITHHTPAPSRWTLSQKGSTGVGAMQLTVLSSDHALIIDKVEHNPLVIDGHPAWAALYNMKIGEATPLPITSNSFCAGGSFLGNGTLVNIGGNPVVEDHTSAADFGDTNGIQAIRLLHPYKSVDECAIYENPSRIRMASPRWYNTVTRLSDGSVMIVGGSTRGGWINNATVNNPTIEYFPPKSIHGSNGRPIPIPFLRETVGANLFPIVFSLPDGRVFMAANQDAMIYDWRTHTERRLPRFPNDVRVSYPMAASGALLPLSPDNGYTPEILICGGSTIDDKRPSWEISSQEPASAQCVRMVLSEEGIGKGWKVEHMPHARLMPDIVILPNGQIVIVNGAGSGISGYGNVRDQVGASNAANPVFEPVLYDPLAPAGQRFSTEALPRSDIPRLYHSVATLTPQGDIMIAGSNPNLDRSEITYRTEYRVERLSPPYMAAQRPVISDLKLNQALRYAQPMLVSVDNCKEGAKMQVALLDYGFVTHGVHMNMRMVYLKTSWKDEKLEIMGPPDNGVYPPGPAWLHAICDGIPSEGARVMCGDGRDPPVDEAAIASVLKLTKTN</sequence>
<dbReference type="InterPro" id="IPR037293">
    <property type="entry name" value="Gal_Oxidase_central_sf"/>
</dbReference>
<dbReference type="InterPro" id="IPR014756">
    <property type="entry name" value="Ig_E-set"/>
</dbReference>
<evidence type="ECO:0008006" key="6">
    <source>
        <dbReference type="Google" id="ProtNLM"/>
    </source>
</evidence>
<dbReference type="Pfam" id="PF07250">
    <property type="entry name" value="Glyoxal_oxid_N"/>
    <property type="match status" value="1"/>
</dbReference>
<organism evidence="4 5">
    <name type="scientific">Moniliophthora roreri</name>
    <name type="common">Frosty pod rot fungus</name>
    <name type="synonym">Monilia roreri</name>
    <dbReference type="NCBI Taxonomy" id="221103"/>
    <lineage>
        <taxon>Eukaryota</taxon>
        <taxon>Fungi</taxon>
        <taxon>Dikarya</taxon>
        <taxon>Basidiomycota</taxon>
        <taxon>Agaricomycotina</taxon>
        <taxon>Agaricomycetes</taxon>
        <taxon>Agaricomycetidae</taxon>
        <taxon>Agaricales</taxon>
        <taxon>Marasmiineae</taxon>
        <taxon>Marasmiaceae</taxon>
        <taxon>Moniliophthora</taxon>
    </lineage>
</organism>
<evidence type="ECO:0000259" key="3">
    <source>
        <dbReference type="Pfam" id="PF09118"/>
    </source>
</evidence>
<feature type="domain" description="Galactose oxidase-like Early set" evidence="3">
    <location>
        <begin position="642"/>
        <end position="738"/>
    </location>
</feature>
<name>A0A0W0EUK0_MONRR</name>
<dbReference type="PANTHER" id="PTHR32208">
    <property type="entry name" value="SECRETED PROTEIN-RELATED"/>
    <property type="match status" value="1"/>
</dbReference>
<evidence type="ECO:0000256" key="1">
    <source>
        <dbReference type="ARBA" id="ARBA00022729"/>
    </source>
</evidence>
<evidence type="ECO:0000259" key="2">
    <source>
        <dbReference type="Pfam" id="PF07250"/>
    </source>
</evidence>
<evidence type="ECO:0000313" key="5">
    <source>
        <dbReference type="Proteomes" id="UP000054988"/>
    </source>
</evidence>
<dbReference type="eggNOG" id="ENOG502QPS4">
    <property type="taxonomic scope" value="Eukaryota"/>
</dbReference>
<reference evidence="4 5" key="1">
    <citation type="submission" date="2015-12" db="EMBL/GenBank/DDBJ databases">
        <title>Draft genome sequence of Moniliophthora roreri, the causal agent of frosty pod rot of cacao.</title>
        <authorList>
            <person name="Aime M.C."/>
            <person name="Diaz-Valderrama J.R."/>
            <person name="Kijpornyongpan T."/>
            <person name="Phillips-Mora W."/>
        </authorList>
    </citation>
    <scope>NUCLEOTIDE SEQUENCE [LARGE SCALE GENOMIC DNA]</scope>
    <source>
        <strain evidence="4 5">MCA 2952</strain>
    </source>
</reference>
<dbReference type="InterPro" id="IPR011043">
    <property type="entry name" value="Gal_Oxase/kelch_b-propeller"/>
</dbReference>
<accession>A0A0W0EUK0</accession>
<evidence type="ECO:0000313" key="4">
    <source>
        <dbReference type="EMBL" id="KTB27725.1"/>
    </source>
</evidence>
<proteinExistence type="predicted"/>
<dbReference type="InterPro" id="IPR015202">
    <property type="entry name" value="GO-like_E_set"/>
</dbReference>
<dbReference type="Pfam" id="PF09118">
    <property type="entry name" value="GO-like_E_set"/>
    <property type="match status" value="1"/>
</dbReference>
<dbReference type="Gene3D" id="2.130.10.80">
    <property type="entry name" value="Galactose oxidase/kelch, beta-propeller"/>
    <property type="match status" value="1"/>
</dbReference>
<feature type="domain" description="Glyoxal oxidase N-terminal" evidence="2">
    <location>
        <begin position="257"/>
        <end position="637"/>
    </location>
</feature>
<dbReference type="EMBL" id="LATX01002521">
    <property type="protein sequence ID" value="KTB27725.1"/>
    <property type="molecule type" value="Genomic_DNA"/>
</dbReference>
<dbReference type="InterPro" id="IPR009880">
    <property type="entry name" value="Glyoxal_oxidase_N"/>
</dbReference>
<dbReference type="CDD" id="cd02851">
    <property type="entry name" value="E_set_GO_C"/>
    <property type="match status" value="1"/>
</dbReference>
<comment type="caution">
    <text evidence="4">The sequence shown here is derived from an EMBL/GenBank/DDBJ whole genome shotgun (WGS) entry which is preliminary data.</text>
</comment>
<dbReference type="AlphaFoldDB" id="A0A0W0EUK0"/>
<dbReference type="SUPFAM" id="SSF50965">
    <property type="entry name" value="Galactose oxidase, central domain"/>
    <property type="match status" value="1"/>
</dbReference>
<dbReference type="Gene3D" id="2.60.40.10">
    <property type="entry name" value="Immunoglobulins"/>
    <property type="match status" value="1"/>
</dbReference>
<dbReference type="Proteomes" id="UP000054988">
    <property type="component" value="Unassembled WGS sequence"/>
</dbReference>
<keyword evidence="1" id="KW-0732">Signal</keyword>
<protein>
    <recommendedName>
        <fullName evidence="6">Copper radical oxidase</fullName>
    </recommendedName>
</protein>
<dbReference type="InterPro" id="IPR013783">
    <property type="entry name" value="Ig-like_fold"/>
</dbReference>